<evidence type="ECO:0000256" key="1">
    <source>
        <dbReference type="ARBA" id="ARBA00001973"/>
    </source>
</evidence>
<name>A0ABR2XRD5_9PEZI</name>
<feature type="domain" description="Tyrosinase C-terminal" evidence="4">
    <location>
        <begin position="42"/>
        <end position="144"/>
    </location>
</feature>
<dbReference type="Proteomes" id="UP001465668">
    <property type="component" value="Unassembled WGS sequence"/>
</dbReference>
<evidence type="ECO:0000259" key="4">
    <source>
        <dbReference type="Pfam" id="PF18132"/>
    </source>
</evidence>
<evidence type="ECO:0000256" key="2">
    <source>
        <dbReference type="ARBA" id="ARBA00023002"/>
    </source>
</evidence>
<accession>A0ABR2XRD5</accession>
<gene>
    <name evidence="5" type="ORF">SCAR479_06924</name>
</gene>
<sequence length="155" mass="17992">MDFLAHIHKIYPSTKNYVHGIRRDGKAKNKQFFEEDKDSWDDYIINVVYDRYALNGLSYTIEFDLEGRLVGQVSQRNNGVLSRAQVPLTVPIMVLALYDYLGSLQSMKQEAVRNYQEAHLRWKFVQPGGAVKLASDFPKTRISIYLAWYRNSPGR</sequence>
<dbReference type="EMBL" id="JARVKM010000028">
    <property type="protein sequence ID" value="KAK9776312.1"/>
    <property type="molecule type" value="Genomic_DNA"/>
</dbReference>
<dbReference type="InterPro" id="IPR041640">
    <property type="entry name" value="Tyrosinase_C"/>
</dbReference>
<dbReference type="Pfam" id="PF18132">
    <property type="entry name" value="Tyrosinase_C"/>
    <property type="match status" value="1"/>
</dbReference>
<proteinExistence type="predicted"/>
<keyword evidence="6" id="KW-1185">Reference proteome</keyword>
<dbReference type="Gene3D" id="2.60.310.20">
    <property type="match status" value="1"/>
</dbReference>
<organism evidence="5 6">
    <name type="scientific">Seiridium cardinale</name>
    <dbReference type="NCBI Taxonomy" id="138064"/>
    <lineage>
        <taxon>Eukaryota</taxon>
        <taxon>Fungi</taxon>
        <taxon>Dikarya</taxon>
        <taxon>Ascomycota</taxon>
        <taxon>Pezizomycotina</taxon>
        <taxon>Sordariomycetes</taxon>
        <taxon>Xylariomycetidae</taxon>
        <taxon>Amphisphaeriales</taxon>
        <taxon>Sporocadaceae</taxon>
        <taxon>Seiridium</taxon>
    </lineage>
</organism>
<comment type="cofactor">
    <cofactor evidence="1">
        <name>Cu(2+)</name>
        <dbReference type="ChEBI" id="CHEBI:29036"/>
    </cofactor>
</comment>
<protein>
    <submittedName>
        <fullName evidence="5">Tyrosinase</fullName>
    </submittedName>
</protein>
<evidence type="ECO:0000313" key="6">
    <source>
        <dbReference type="Proteomes" id="UP001465668"/>
    </source>
</evidence>
<comment type="caution">
    <text evidence="5">The sequence shown here is derived from an EMBL/GenBank/DDBJ whole genome shotgun (WGS) entry which is preliminary data.</text>
</comment>
<keyword evidence="2" id="KW-0560">Oxidoreductase</keyword>
<reference evidence="5 6" key="1">
    <citation type="submission" date="2024-02" db="EMBL/GenBank/DDBJ databases">
        <title>First draft genome assembly of two strains of Seiridium cardinale.</title>
        <authorList>
            <person name="Emiliani G."/>
            <person name="Scali E."/>
        </authorList>
    </citation>
    <scope>NUCLEOTIDE SEQUENCE [LARGE SCALE GENOMIC DNA]</scope>
    <source>
        <strain evidence="5 6">BM-138-000479</strain>
    </source>
</reference>
<evidence type="ECO:0000313" key="5">
    <source>
        <dbReference type="EMBL" id="KAK9776312.1"/>
    </source>
</evidence>
<evidence type="ECO:0000256" key="3">
    <source>
        <dbReference type="ARBA" id="ARBA00023033"/>
    </source>
</evidence>
<keyword evidence="3" id="KW-0503">Monooxygenase</keyword>